<accession>A0A7X0RF73</accession>
<organism evidence="4 5">
    <name type="scientific">Nocardioides luti</name>
    <dbReference type="NCBI Taxonomy" id="2761101"/>
    <lineage>
        <taxon>Bacteria</taxon>
        <taxon>Bacillati</taxon>
        <taxon>Actinomycetota</taxon>
        <taxon>Actinomycetes</taxon>
        <taxon>Propionibacteriales</taxon>
        <taxon>Nocardioidaceae</taxon>
        <taxon>Nocardioides</taxon>
    </lineage>
</organism>
<evidence type="ECO:0000256" key="2">
    <source>
        <dbReference type="SAM" id="Phobius"/>
    </source>
</evidence>
<dbReference type="CDD" id="cd00118">
    <property type="entry name" value="LysM"/>
    <property type="match status" value="1"/>
</dbReference>
<sequence>MTIAPLTTAPTARPELRLVPARPAGRSTRRPVAAAQPRASVRLTRRGRLVVFLAALLTVLSIGVALGAGSVASEKPGTPAPTEIVMVGSGETLWDIAAGLAGDGDVRAMVAKIERLNALDSAMVAAGQRLRVPVTE</sequence>
<feature type="transmembrane region" description="Helical" evidence="2">
    <location>
        <begin position="49"/>
        <end position="72"/>
    </location>
</feature>
<comment type="caution">
    <text evidence="4">The sequence shown here is derived from an EMBL/GenBank/DDBJ whole genome shotgun (WGS) entry which is preliminary data.</text>
</comment>
<dbReference type="Gene3D" id="3.10.350.10">
    <property type="entry name" value="LysM domain"/>
    <property type="match status" value="1"/>
</dbReference>
<gene>
    <name evidence="4" type="ORF">H5V45_07540</name>
</gene>
<feature type="region of interest" description="Disordered" evidence="1">
    <location>
        <begin position="1"/>
        <end position="34"/>
    </location>
</feature>
<evidence type="ECO:0000313" key="5">
    <source>
        <dbReference type="Proteomes" id="UP000523955"/>
    </source>
</evidence>
<dbReference type="SMART" id="SM00257">
    <property type="entry name" value="LysM"/>
    <property type="match status" value="1"/>
</dbReference>
<dbReference type="InterPro" id="IPR018392">
    <property type="entry name" value="LysM"/>
</dbReference>
<dbReference type="Proteomes" id="UP000523955">
    <property type="component" value="Unassembled WGS sequence"/>
</dbReference>
<name>A0A7X0RF73_9ACTN</name>
<keyword evidence="2" id="KW-0472">Membrane</keyword>
<keyword evidence="2" id="KW-0812">Transmembrane</keyword>
<proteinExistence type="predicted"/>
<dbReference type="AlphaFoldDB" id="A0A7X0RF73"/>
<protein>
    <submittedName>
        <fullName evidence="4">LysM peptidoglycan-binding domain-containing protein</fullName>
    </submittedName>
</protein>
<evidence type="ECO:0000256" key="1">
    <source>
        <dbReference type="SAM" id="MobiDB-lite"/>
    </source>
</evidence>
<dbReference type="EMBL" id="JACKXE010000001">
    <property type="protein sequence ID" value="MBB6627172.1"/>
    <property type="molecule type" value="Genomic_DNA"/>
</dbReference>
<keyword evidence="5" id="KW-1185">Reference proteome</keyword>
<dbReference type="InterPro" id="IPR036779">
    <property type="entry name" value="LysM_dom_sf"/>
</dbReference>
<keyword evidence="2" id="KW-1133">Transmembrane helix</keyword>
<evidence type="ECO:0000313" key="4">
    <source>
        <dbReference type="EMBL" id="MBB6627172.1"/>
    </source>
</evidence>
<feature type="domain" description="LysM" evidence="3">
    <location>
        <begin position="84"/>
        <end position="133"/>
    </location>
</feature>
<evidence type="ECO:0000259" key="3">
    <source>
        <dbReference type="SMART" id="SM00257"/>
    </source>
</evidence>
<dbReference type="Pfam" id="PF01476">
    <property type="entry name" value="LysM"/>
    <property type="match status" value="1"/>
</dbReference>
<reference evidence="4 5" key="1">
    <citation type="submission" date="2020-08" db="EMBL/GenBank/DDBJ databases">
        <authorList>
            <person name="Seo M.-J."/>
        </authorList>
    </citation>
    <scope>NUCLEOTIDE SEQUENCE [LARGE SCALE GENOMIC DNA]</scope>
    <source>
        <strain evidence="4 5">KIGAM211</strain>
    </source>
</reference>